<gene>
    <name evidence="2" type="ORF">NEMBOFW57_001214</name>
</gene>
<dbReference type="AlphaFoldDB" id="A0AAD4F430"/>
<feature type="compositionally biased region" description="Basic and acidic residues" evidence="1">
    <location>
        <begin position="151"/>
        <end position="168"/>
    </location>
</feature>
<evidence type="ECO:0000313" key="2">
    <source>
        <dbReference type="EMBL" id="KAG7291202.1"/>
    </source>
</evidence>
<dbReference type="EMBL" id="JAHCVI010000001">
    <property type="protein sequence ID" value="KAG7291202.1"/>
    <property type="molecule type" value="Genomic_DNA"/>
</dbReference>
<sequence length="432" mass="48538">MLPDGRIVYIGGEHEDFYDDDFFIYNDVVVVRGHENGREKAEARIDAIFAQYPDYPRRTMELIKNSHIGEFVTDAAVVKEATPDDIDIFGYPTDIFPPTDYHTATYHKDEESGKEYIYIIGGLGYKGGPHREATLTHRLNLDDFSIQRVETSGEKPPPGEKREARKDGDTIVYATEECDYMLSLKDLRWTKTQWEYSPKSFPWEQPIPLNPFWDTFSYSTARSFLSNFTPLELANLPLDPSSTDSHPAKLHLLLCLLTDKLAREEEQAAAAAGSTPPTQALFQTDYARWFNLQQGISQLQSQLALPEAEHTLRMLVARAPPAADDVRPQHMLAAYLVMVGQYNEAEALERVVCAWMDGRDGLGPGSPQALSARRTLARALWGQGEGRRAEADGVVSEVEGLVEGMGQGKFGVYQEEERRLNREMVAALVDGE</sequence>
<evidence type="ECO:0000313" key="3">
    <source>
        <dbReference type="Proteomes" id="UP001197093"/>
    </source>
</evidence>
<name>A0AAD4F430_9PEZI</name>
<protein>
    <submittedName>
        <fullName evidence="2">Uncharacterized protein</fullName>
    </submittedName>
</protein>
<accession>A0AAD4F430</accession>
<organism evidence="2 3">
    <name type="scientific">Staphylotrichum longicolle</name>
    <dbReference type="NCBI Taxonomy" id="669026"/>
    <lineage>
        <taxon>Eukaryota</taxon>
        <taxon>Fungi</taxon>
        <taxon>Dikarya</taxon>
        <taxon>Ascomycota</taxon>
        <taxon>Pezizomycotina</taxon>
        <taxon>Sordariomycetes</taxon>
        <taxon>Sordariomycetidae</taxon>
        <taxon>Sordariales</taxon>
        <taxon>Chaetomiaceae</taxon>
        <taxon>Staphylotrichum</taxon>
    </lineage>
</organism>
<reference evidence="2" key="1">
    <citation type="submission" date="2023-02" db="EMBL/GenBank/DDBJ databases">
        <authorList>
            <person name="Palmer J.M."/>
        </authorList>
    </citation>
    <scope>NUCLEOTIDE SEQUENCE</scope>
    <source>
        <strain evidence="2">FW57</strain>
    </source>
</reference>
<proteinExistence type="predicted"/>
<feature type="region of interest" description="Disordered" evidence="1">
    <location>
        <begin position="148"/>
        <end position="168"/>
    </location>
</feature>
<dbReference type="Proteomes" id="UP001197093">
    <property type="component" value="Unassembled WGS sequence"/>
</dbReference>
<comment type="caution">
    <text evidence="2">The sequence shown here is derived from an EMBL/GenBank/DDBJ whole genome shotgun (WGS) entry which is preliminary data.</text>
</comment>
<evidence type="ECO:0000256" key="1">
    <source>
        <dbReference type="SAM" id="MobiDB-lite"/>
    </source>
</evidence>
<keyword evidence="3" id="KW-1185">Reference proteome</keyword>